<dbReference type="AlphaFoldDB" id="A0A927BRQ6"/>
<proteinExistence type="predicted"/>
<reference evidence="2" key="1">
    <citation type="submission" date="2020-09" db="EMBL/GenBank/DDBJ databases">
        <title>A novel bacterium of genus Paenibacillus, isolated from South China Sea.</title>
        <authorList>
            <person name="Huang H."/>
            <person name="Mo K."/>
            <person name="Hu Y."/>
        </authorList>
    </citation>
    <scope>NUCLEOTIDE SEQUENCE</scope>
    <source>
        <strain evidence="2">IB182496</strain>
    </source>
</reference>
<dbReference type="InterPro" id="IPR036116">
    <property type="entry name" value="FN3_sf"/>
</dbReference>
<comment type="caution">
    <text evidence="2">The sequence shown here is derived from an EMBL/GenBank/DDBJ whole genome shotgun (WGS) entry which is preliminary data.</text>
</comment>
<dbReference type="RefSeq" id="WP_190917231.1">
    <property type="nucleotide sequence ID" value="NZ_JACXIZ010000016.1"/>
</dbReference>
<dbReference type="EMBL" id="JACXIZ010000016">
    <property type="protein sequence ID" value="MBD2845547.1"/>
    <property type="molecule type" value="Genomic_DNA"/>
</dbReference>
<evidence type="ECO:0000313" key="2">
    <source>
        <dbReference type="EMBL" id="MBD2845547.1"/>
    </source>
</evidence>
<organism evidence="2 3">
    <name type="scientific">Paenibacillus sabuli</name>
    <dbReference type="NCBI Taxonomy" id="2772509"/>
    <lineage>
        <taxon>Bacteria</taxon>
        <taxon>Bacillati</taxon>
        <taxon>Bacillota</taxon>
        <taxon>Bacilli</taxon>
        <taxon>Bacillales</taxon>
        <taxon>Paenibacillaceae</taxon>
        <taxon>Paenibacillus</taxon>
    </lineage>
</organism>
<keyword evidence="3" id="KW-1185">Reference proteome</keyword>
<gene>
    <name evidence="2" type="ORF">IDH44_10130</name>
</gene>
<dbReference type="Proteomes" id="UP000621560">
    <property type="component" value="Unassembled WGS sequence"/>
</dbReference>
<evidence type="ECO:0008006" key="4">
    <source>
        <dbReference type="Google" id="ProtNLM"/>
    </source>
</evidence>
<name>A0A927BRQ6_9BACL</name>
<feature type="region of interest" description="Disordered" evidence="1">
    <location>
        <begin position="1"/>
        <end position="23"/>
    </location>
</feature>
<dbReference type="SUPFAM" id="SSF49265">
    <property type="entry name" value="Fibronectin type III"/>
    <property type="match status" value="1"/>
</dbReference>
<evidence type="ECO:0000256" key="1">
    <source>
        <dbReference type="SAM" id="MobiDB-lite"/>
    </source>
</evidence>
<sequence length="220" mass="22934">MSIRQSTTPVMRERESPAIRRPALANPTAGDAILLSGSQQNEHNLIPFIGVEGIGEAVSDYLESELDGPGQQLDERMAQAESCSGCGASALAAFVAGREGPLAVVRAGHLNLDQSATFGSPDQPVYLIVDGINTNQPLTLTVYGTLVVTGGLNANNLHEGLAAASEHQYRVRAVNGAVAGDWSPYILIYTLPAAPGHLQAAAAGSTRIELSWDPVPGAIL</sequence>
<dbReference type="InterPro" id="IPR003961">
    <property type="entry name" value="FN3_dom"/>
</dbReference>
<accession>A0A927BRQ6</accession>
<protein>
    <recommendedName>
        <fullName evidence="4">Fibronectin type-III domain-containing protein</fullName>
    </recommendedName>
</protein>
<dbReference type="CDD" id="cd00063">
    <property type="entry name" value="FN3"/>
    <property type="match status" value="1"/>
</dbReference>
<evidence type="ECO:0000313" key="3">
    <source>
        <dbReference type="Proteomes" id="UP000621560"/>
    </source>
</evidence>